<dbReference type="STRING" id="985895.E5A6V5"/>
<dbReference type="GO" id="GO:0006614">
    <property type="term" value="P:SRP-dependent cotranslational protein targeting to membrane"/>
    <property type="evidence" value="ECO:0007669"/>
    <property type="project" value="InterPro"/>
</dbReference>
<dbReference type="AlphaFoldDB" id="E5A6V5"/>
<dbReference type="GO" id="GO:0030942">
    <property type="term" value="F:endoplasmic reticulum signal peptide binding"/>
    <property type="evidence" value="ECO:0007669"/>
    <property type="project" value="InterPro"/>
</dbReference>
<accession>E5A6V5</accession>
<dbReference type="HOGENOM" id="CLU_2441266_0_0_1"/>
<dbReference type="InterPro" id="IPR038253">
    <property type="entry name" value="SRP68_N_sf"/>
</dbReference>
<protein>
    <submittedName>
        <fullName evidence="1">Uncharacterized protein</fullName>
    </submittedName>
</protein>
<evidence type="ECO:0000313" key="1">
    <source>
        <dbReference type="EMBL" id="CBX99350.1"/>
    </source>
</evidence>
<dbReference type="VEuPathDB" id="FungiDB:LEMA_uP085890.1"/>
<evidence type="ECO:0000313" key="2">
    <source>
        <dbReference type="Proteomes" id="UP000002668"/>
    </source>
</evidence>
<keyword evidence="2" id="KW-1185">Reference proteome</keyword>
<dbReference type="OMA" id="MLARRPF"/>
<name>E5A6V5_LEPMJ</name>
<dbReference type="InterPro" id="IPR026258">
    <property type="entry name" value="SRP68"/>
</dbReference>
<dbReference type="GO" id="GO:0008312">
    <property type="term" value="F:7S RNA binding"/>
    <property type="evidence" value="ECO:0007669"/>
    <property type="project" value="InterPro"/>
</dbReference>
<dbReference type="InParanoid" id="E5A6V5"/>
<sequence>MDITKFIVDFRESAFLLGDYSSYRAQLSRRLRIVRKKLGRATPKNAKFAAKDGVTAAEIGENVEYVHPMLARRPFFTAGSGGCATRVHSI</sequence>
<dbReference type="Gene3D" id="1.10.3450.40">
    <property type="entry name" value="Signal recognition particle, SRP68 subunit, RNA-binding domain"/>
    <property type="match status" value="1"/>
</dbReference>
<organism evidence="1 2">
    <name type="scientific">Leptosphaeria maculans (strain JN3 / isolate v23.1.3 / race Av1-4-5-6-7-8)</name>
    <name type="common">Blackleg fungus</name>
    <name type="synonym">Phoma lingam</name>
    <dbReference type="NCBI Taxonomy" id="985895"/>
    <lineage>
        <taxon>Eukaryota</taxon>
        <taxon>Fungi</taxon>
        <taxon>Dikarya</taxon>
        <taxon>Ascomycota</taxon>
        <taxon>Pezizomycotina</taxon>
        <taxon>Dothideomycetes</taxon>
        <taxon>Pleosporomycetidae</taxon>
        <taxon>Pleosporales</taxon>
        <taxon>Pleosporineae</taxon>
        <taxon>Leptosphaeriaceae</taxon>
        <taxon>Plenodomus</taxon>
        <taxon>Plenodomus lingam/Leptosphaeria maculans species complex</taxon>
    </lineage>
</organism>
<dbReference type="Proteomes" id="UP000002668">
    <property type="component" value="Genome"/>
</dbReference>
<reference evidence="2" key="1">
    <citation type="journal article" date="2011" name="Nat. Commun.">
        <title>Effector diversification within compartments of the Leptosphaeria maculans genome affected by Repeat-Induced Point mutations.</title>
        <authorList>
            <person name="Rouxel T."/>
            <person name="Grandaubert J."/>
            <person name="Hane J.K."/>
            <person name="Hoede C."/>
            <person name="van de Wouw A.P."/>
            <person name="Couloux A."/>
            <person name="Dominguez V."/>
            <person name="Anthouard V."/>
            <person name="Bally P."/>
            <person name="Bourras S."/>
            <person name="Cozijnsen A.J."/>
            <person name="Ciuffetti L.M."/>
            <person name="Degrave A."/>
            <person name="Dilmaghani A."/>
            <person name="Duret L."/>
            <person name="Fudal I."/>
            <person name="Goodwin S.B."/>
            <person name="Gout L."/>
            <person name="Glaser N."/>
            <person name="Linglin J."/>
            <person name="Kema G.H.J."/>
            <person name="Lapalu N."/>
            <person name="Lawrence C.B."/>
            <person name="May K."/>
            <person name="Meyer M."/>
            <person name="Ollivier B."/>
            <person name="Poulain J."/>
            <person name="Schoch C.L."/>
            <person name="Simon A."/>
            <person name="Spatafora J.W."/>
            <person name="Stachowiak A."/>
            <person name="Turgeon B.G."/>
            <person name="Tyler B.M."/>
            <person name="Vincent D."/>
            <person name="Weissenbach J."/>
            <person name="Amselem J."/>
            <person name="Quesneville H."/>
            <person name="Oliver R.P."/>
            <person name="Wincker P."/>
            <person name="Balesdent M.-H."/>
            <person name="Howlett B.J."/>
        </authorList>
    </citation>
    <scope>NUCLEOTIDE SEQUENCE [LARGE SCALE GENOMIC DNA]</scope>
    <source>
        <strain evidence="2">JN3 / isolate v23.1.3 / race Av1-4-5-6-7-8</strain>
    </source>
</reference>
<dbReference type="Pfam" id="PF16969">
    <property type="entry name" value="SRP68"/>
    <property type="match status" value="1"/>
</dbReference>
<gene>
    <name evidence="1" type="ORF">LEMA_uP085890.1</name>
</gene>
<dbReference type="GO" id="GO:0005786">
    <property type="term" value="C:signal recognition particle, endoplasmic reticulum targeting"/>
    <property type="evidence" value="ECO:0007669"/>
    <property type="project" value="InterPro"/>
</dbReference>
<proteinExistence type="predicted"/>
<dbReference type="EMBL" id="FP929135">
    <property type="protein sequence ID" value="CBX99350.1"/>
    <property type="molecule type" value="Genomic_DNA"/>
</dbReference>
<dbReference type="GO" id="GO:0005047">
    <property type="term" value="F:signal recognition particle binding"/>
    <property type="evidence" value="ECO:0007669"/>
    <property type="project" value="InterPro"/>
</dbReference>